<evidence type="ECO:0000256" key="6">
    <source>
        <dbReference type="ARBA" id="ARBA00023136"/>
    </source>
</evidence>
<gene>
    <name evidence="9" type="ORF">PYX00_002387</name>
</gene>
<keyword evidence="3" id="KW-1003">Cell membrane</keyword>
<proteinExistence type="inferred from homology"/>
<comment type="subcellular location">
    <subcellularLocation>
        <location evidence="1">Cell membrane</location>
    </subcellularLocation>
</comment>
<comment type="similarity">
    <text evidence="2">Belongs to the CD36 family.</text>
</comment>
<name>A0AAW2IH65_9NEOP</name>
<dbReference type="InterPro" id="IPR002159">
    <property type="entry name" value="CD36_fam"/>
</dbReference>
<dbReference type="AlphaFoldDB" id="A0AAW2IH65"/>
<dbReference type="EMBL" id="JARGDH010000001">
    <property type="protein sequence ID" value="KAL0281387.1"/>
    <property type="molecule type" value="Genomic_DNA"/>
</dbReference>
<comment type="caution">
    <text evidence="9">The sequence shown here is derived from an EMBL/GenBank/DDBJ whole genome shotgun (WGS) entry which is preliminary data.</text>
</comment>
<dbReference type="GO" id="GO:0005737">
    <property type="term" value="C:cytoplasm"/>
    <property type="evidence" value="ECO:0007669"/>
    <property type="project" value="TreeGrafter"/>
</dbReference>
<keyword evidence="7" id="KW-0325">Glycoprotein</keyword>
<evidence type="ECO:0008006" key="10">
    <source>
        <dbReference type="Google" id="ProtNLM"/>
    </source>
</evidence>
<evidence type="ECO:0000256" key="1">
    <source>
        <dbReference type="ARBA" id="ARBA00004236"/>
    </source>
</evidence>
<accession>A0AAW2IH65</accession>
<keyword evidence="4 8" id="KW-0812">Transmembrane</keyword>
<keyword evidence="5 8" id="KW-1133">Transmembrane helix</keyword>
<reference evidence="9" key="1">
    <citation type="journal article" date="2024" name="Gigascience">
        <title>Chromosome-level genome of the poultry shaft louse Menopon gallinae provides insight into the host-switching and adaptive evolution of parasitic lice.</title>
        <authorList>
            <person name="Xu Y."/>
            <person name="Ma L."/>
            <person name="Liu S."/>
            <person name="Liang Y."/>
            <person name="Liu Q."/>
            <person name="He Z."/>
            <person name="Tian L."/>
            <person name="Duan Y."/>
            <person name="Cai W."/>
            <person name="Li H."/>
            <person name="Song F."/>
        </authorList>
    </citation>
    <scope>NUCLEOTIDE SEQUENCE</scope>
    <source>
        <strain evidence="9">Cailab_2023a</strain>
    </source>
</reference>
<feature type="transmembrane region" description="Helical" evidence="8">
    <location>
        <begin position="57"/>
        <end position="79"/>
    </location>
</feature>
<evidence type="ECO:0000256" key="3">
    <source>
        <dbReference type="ARBA" id="ARBA00022475"/>
    </source>
</evidence>
<evidence type="ECO:0000256" key="8">
    <source>
        <dbReference type="SAM" id="Phobius"/>
    </source>
</evidence>
<evidence type="ECO:0000256" key="4">
    <source>
        <dbReference type="ARBA" id="ARBA00022692"/>
    </source>
</evidence>
<protein>
    <recommendedName>
        <fullName evidence="10">Scavenger receptor class B member 1</fullName>
    </recommendedName>
</protein>
<dbReference type="GO" id="GO:0005044">
    <property type="term" value="F:scavenger receptor activity"/>
    <property type="evidence" value="ECO:0007669"/>
    <property type="project" value="TreeGrafter"/>
</dbReference>
<evidence type="ECO:0000256" key="5">
    <source>
        <dbReference type="ARBA" id="ARBA00022989"/>
    </source>
</evidence>
<dbReference type="PANTHER" id="PTHR11923">
    <property type="entry name" value="SCAVENGER RECEPTOR CLASS B TYPE-1 SR-B1"/>
    <property type="match status" value="1"/>
</dbReference>
<dbReference type="Pfam" id="PF01130">
    <property type="entry name" value="CD36"/>
    <property type="match status" value="1"/>
</dbReference>
<evidence type="ECO:0000256" key="2">
    <source>
        <dbReference type="ARBA" id="ARBA00010532"/>
    </source>
</evidence>
<dbReference type="PRINTS" id="PR01609">
    <property type="entry name" value="CD36FAMILY"/>
</dbReference>
<organism evidence="9">
    <name type="scientific">Menopon gallinae</name>
    <name type="common">poultry shaft louse</name>
    <dbReference type="NCBI Taxonomy" id="328185"/>
    <lineage>
        <taxon>Eukaryota</taxon>
        <taxon>Metazoa</taxon>
        <taxon>Ecdysozoa</taxon>
        <taxon>Arthropoda</taxon>
        <taxon>Hexapoda</taxon>
        <taxon>Insecta</taxon>
        <taxon>Pterygota</taxon>
        <taxon>Neoptera</taxon>
        <taxon>Paraneoptera</taxon>
        <taxon>Psocodea</taxon>
        <taxon>Troctomorpha</taxon>
        <taxon>Phthiraptera</taxon>
        <taxon>Amblycera</taxon>
        <taxon>Menoponidae</taxon>
        <taxon>Menopon</taxon>
    </lineage>
</organism>
<evidence type="ECO:0000313" key="9">
    <source>
        <dbReference type="EMBL" id="KAL0281387.1"/>
    </source>
</evidence>
<keyword evidence="6 8" id="KW-0472">Membrane</keyword>
<dbReference type="PANTHER" id="PTHR11923:SF89">
    <property type="entry name" value="GH15894P"/>
    <property type="match status" value="1"/>
</dbReference>
<feature type="transmembrane region" description="Helical" evidence="8">
    <location>
        <begin position="496"/>
        <end position="520"/>
    </location>
</feature>
<dbReference type="GO" id="GO:0005886">
    <property type="term" value="C:plasma membrane"/>
    <property type="evidence" value="ECO:0007669"/>
    <property type="project" value="UniProtKB-SubCell"/>
</dbReference>
<evidence type="ECO:0000256" key="7">
    <source>
        <dbReference type="ARBA" id="ARBA00023180"/>
    </source>
</evidence>
<sequence>MASVAGDDVNMNVLIPKAEVAVRIGGLGKNPTKSVATESKFVQSQEKEKYTFTKGKILRILFGMFLMFSSIYSFVYTPFEFFMNERLRMVPGFPAYDWWVDPPDEVLLKAYIFNVTNAEAFLNGTDPKLKMEEVGPFVYREKLKHTDIVFNDNGTLTYTATRSAVYVPELSVNVSLNHSRLVVPNLALLGAASYLSGSSALVRGGFNFLVRRLKVAPLVEMTPYNYMWNWTDPLLSLAQSVLPFIVPIDNIGILNKIYSDFVDRVTVYMGPGNDRKFFLIDRFHGSPRLGYWPDERCDSAVNSTEGVTYPQFMTRNDTIRYLRKTICRVANLHYKEDLTKKSMTAYRFELPETVFHRAKRREDDCFTLPGDEQLPNGVADVSPCYYNFPFGISLPHFYGAVDEVLNMVEGLKPEKGKHGSYVIVEPTTGIPMESRARSQCNIIVKNLRGMPNNLQRFSNVIVPMFWLEYGQVDLPWYVTGLVYFSVIILPKTQHWFSLVFLITGTGLMYSGFSAYITYIYRRFVFKYHKFEKLKLSYFR</sequence>